<dbReference type="Pfam" id="PF01636">
    <property type="entry name" value="APH"/>
    <property type="match status" value="1"/>
</dbReference>
<sequence length="348" mass="41278">MEQVRWVEDMVCRCRVSKMKRAMNINIKRGGDDYFFNRLFSYLTSELNIGIKEMTHLRGDVFLVKTENTRFILKGYKDLRKLKIQEAFASSLRKSGFDQSYRFYNQNKDPLHFHGLYYGCIEYIDHHEKRFDYGIQADREEGVELLNRFHDHTAVLVPSYAGMLPKTDLAKKWHHRKNEFTENLPGVNFYVNKAITEDLLEWADFSLRNFVNLRKDLETGPPSILHGDVAHHNFLRSKTGKLYLIDFDLISSGSRAYDMLQYANRILPFLNWQFKSLERIDHLNKWLNSDAFLYGLLYPADILREWNRLLRGRNQPKPYNLAPIVEMTVSQFQDRKQFQEEVKSRLNG</sequence>
<proteinExistence type="predicted"/>
<dbReference type="InterPro" id="IPR002575">
    <property type="entry name" value="Aminoglycoside_PTrfase"/>
</dbReference>
<comment type="caution">
    <text evidence="2">The sequence shown here is derived from an EMBL/GenBank/DDBJ whole genome shotgun (WGS) entry which is preliminary data.</text>
</comment>
<dbReference type="EMBL" id="QTKX01000001">
    <property type="protein sequence ID" value="MBS8265051.1"/>
    <property type="molecule type" value="Genomic_DNA"/>
</dbReference>
<evidence type="ECO:0000313" key="3">
    <source>
        <dbReference type="Proteomes" id="UP000761411"/>
    </source>
</evidence>
<accession>A0A944CMA1</accession>
<evidence type="ECO:0000313" key="2">
    <source>
        <dbReference type="EMBL" id="MBS8265051.1"/>
    </source>
</evidence>
<protein>
    <submittedName>
        <fullName evidence="2">Aminoglycoside phosphotransferase</fullName>
    </submittedName>
</protein>
<name>A0A944CMA1_9BACI</name>
<organism evidence="2 3">
    <name type="scientific">Mesobacillus boroniphilus</name>
    <dbReference type="NCBI Taxonomy" id="308892"/>
    <lineage>
        <taxon>Bacteria</taxon>
        <taxon>Bacillati</taxon>
        <taxon>Bacillota</taxon>
        <taxon>Bacilli</taxon>
        <taxon>Bacillales</taxon>
        <taxon>Bacillaceae</taxon>
        <taxon>Mesobacillus</taxon>
    </lineage>
</organism>
<feature type="domain" description="Aminoglycoside phosphotransferase" evidence="1">
    <location>
        <begin position="60"/>
        <end position="260"/>
    </location>
</feature>
<dbReference type="Gene3D" id="3.90.1200.10">
    <property type="match status" value="1"/>
</dbReference>
<dbReference type="Proteomes" id="UP000761411">
    <property type="component" value="Unassembled WGS sequence"/>
</dbReference>
<reference evidence="2 3" key="1">
    <citation type="journal article" date="2021" name="Microorganisms">
        <title>Bacterial Dimethylsulfoniopropionate Biosynthesis in the East China Sea.</title>
        <authorList>
            <person name="Liu J."/>
            <person name="Zhang Y."/>
            <person name="Liu J."/>
            <person name="Zhong H."/>
            <person name="Williams B.T."/>
            <person name="Zheng Y."/>
            <person name="Curson A.R.J."/>
            <person name="Sun C."/>
            <person name="Sun H."/>
            <person name="Song D."/>
            <person name="Wagner Mackenzie B."/>
            <person name="Bermejo Martinez A."/>
            <person name="Todd J.D."/>
            <person name="Zhang X.H."/>
        </authorList>
    </citation>
    <scope>NUCLEOTIDE SEQUENCE [LARGE SCALE GENOMIC DNA]</scope>
    <source>
        <strain evidence="2 3">ESS08</strain>
    </source>
</reference>
<dbReference type="SUPFAM" id="SSF56112">
    <property type="entry name" value="Protein kinase-like (PK-like)"/>
    <property type="match status" value="1"/>
</dbReference>
<gene>
    <name evidence="2" type="ORF">DYI25_11415</name>
</gene>
<dbReference type="AlphaFoldDB" id="A0A944CMA1"/>
<dbReference type="InterPro" id="IPR011009">
    <property type="entry name" value="Kinase-like_dom_sf"/>
</dbReference>
<evidence type="ECO:0000259" key="1">
    <source>
        <dbReference type="Pfam" id="PF01636"/>
    </source>
</evidence>
<keyword evidence="3" id="KW-1185">Reference proteome</keyword>